<evidence type="ECO:0000313" key="4">
    <source>
        <dbReference type="Proteomes" id="UP001381693"/>
    </source>
</evidence>
<dbReference type="InterPro" id="IPR027417">
    <property type="entry name" value="P-loop_NTPase"/>
</dbReference>
<dbReference type="SUPFAM" id="SSF52540">
    <property type="entry name" value="P-loop containing nucleoside triphosphate hydrolases"/>
    <property type="match status" value="1"/>
</dbReference>
<comment type="caution">
    <text evidence="3">The sequence shown here is derived from an EMBL/GenBank/DDBJ whole genome shotgun (WGS) entry which is preliminary data.</text>
</comment>
<evidence type="ECO:0000256" key="1">
    <source>
        <dbReference type="SAM" id="MobiDB-lite"/>
    </source>
</evidence>
<dbReference type="AlphaFoldDB" id="A0AAN8X7A6"/>
<sequence>MQSEFLSPPYIRRCQHQVVILDEPSSGLDPESRRWVWDLIQCERGKRTFLITTHHMEEADVLGDRIAIMANGKVVCAGSSFFLKNQFGDGYTLEMITTGEVKIDDLIKQVEFHLPDATLQSCNRGEITFNLPSTTSKFPSLLDDLNHQKDNLGIRHMSLSLTTMERVFLKVCDMAEKLKMDLEEIKKCGCSNESFLSGASTDDAVPGNTIDVGHRDSRLDVEDDAESSSNAASNPRGGEHDFVSRHHRRMPRLWPQLDDLLCYTGRV</sequence>
<gene>
    <name evidence="3" type="primary">ABCA3_2</name>
    <name evidence="3" type="ORF">SK128_002295</name>
</gene>
<dbReference type="Proteomes" id="UP001381693">
    <property type="component" value="Unassembled WGS sequence"/>
</dbReference>
<protein>
    <submittedName>
        <fullName evidence="3">ATP-binding cassette sub- A member 3</fullName>
    </submittedName>
</protein>
<organism evidence="3 4">
    <name type="scientific">Halocaridina rubra</name>
    <name type="common">Hawaiian red shrimp</name>
    <dbReference type="NCBI Taxonomy" id="373956"/>
    <lineage>
        <taxon>Eukaryota</taxon>
        <taxon>Metazoa</taxon>
        <taxon>Ecdysozoa</taxon>
        <taxon>Arthropoda</taxon>
        <taxon>Crustacea</taxon>
        <taxon>Multicrustacea</taxon>
        <taxon>Malacostraca</taxon>
        <taxon>Eumalacostraca</taxon>
        <taxon>Eucarida</taxon>
        <taxon>Decapoda</taxon>
        <taxon>Pleocyemata</taxon>
        <taxon>Caridea</taxon>
        <taxon>Atyoidea</taxon>
        <taxon>Atyidae</taxon>
        <taxon>Halocaridina</taxon>
    </lineage>
</organism>
<feature type="region of interest" description="Disordered" evidence="1">
    <location>
        <begin position="220"/>
        <end position="244"/>
    </location>
</feature>
<dbReference type="InterPro" id="IPR056264">
    <property type="entry name" value="R2_ABCA1-4-like"/>
</dbReference>
<name>A0AAN8X7A6_HALRR</name>
<proteinExistence type="predicted"/>
<dbReference type="InterPro" id="IPR026082">
    <property type="entry name" value="ABCA"/>
</dbReference>
<dbReference type="Pfam" id="PF23321">
    <property type="entry name" value="R1_ABCA1"/>
    <property type="match status" value="1"/>
</dbReference>
<dbReference type="GO" id="GO:0016020">
    <property type="term" value="C:membrane"/>
    <property type="evidence" value="ECO:0007669"/>
    <property type="project" value="InterPro"/>
</dbReference>
<accession>A0AAN8X7A6</accession>
<keyword evidence="3" id="KW-0067">ATP-binding</keyword>
<evidence type="ECO:0000259" key="2">
    <source>
        <dbReference type="Pfam" id="PF23321"/>
    </source>
</evidence>
<evidence type="ECO:0000313" key="3">
    <source>
        <dbReference type="EMBL" id="KAK7079200.1"/>
    </source>
</evidence>
<keyword evidence="3" id="KW-0547">Nucleotide-binding</keyword>
<dbReference type="EMBL" id="JAXCGZ010007565">
    <property type="protein sequence ID" value="KAK7079200.1"/>
    <property type="molecule type" value="Genomic_DNA"/>
</dbReference>
<feature type="domain" description="ABCA1-4-like C-terminal R2 regulatory" evidence="2">
    <location>
        <begin position="88"/>
        <end position="160"/>
    </location>
</feature>
<dbReference type="PANTHER" id="PTHR19229">
    <property type="entry name" value="ATP-BINDING CASSETTE TRANSPORTER SUBFAMILY A ABCA"/>
    <property type="match status" value="1"/>
</dbReference>
<dbReference type="GO" id="GO:0140359">
    <property type="term" value="F:ABC-type transporter activity"/>
    <property type="evidence" value="ECO:0007669"/>
    <property type="project" value="InterPro"/>
</dbReference>
<dbReference type="GO" id="GO:0005524">
    <property type="term" value="F:ATP binding"/>
    <property type="evidence" value="ECO:0007669"/>
    <property type="project" value="UniProtKB-KW"/>
</dbReference>
<reference evidence="3 4" key="1">
    <citation type="submission" date="2023-11" db="EMBL/GenBank/DDBJ databases">
        <title>Halocaridina rubra genome assembly.</title>
        <authorList>
            <person name="Smith C."/>
        </authorList>
    </citation>
    <scope>NUCLEOTIDE SEQUENCE [LARGE SCALE GENOMIC DNA]</scope>
    <source>
        <strain evidence="3">EP-1</strain>
        <tissue evidence="3">Whole</tissue>
    </source>
</reference>
<keyword evidence="4" id="KW-1185">Reference proteome</keyword>
<dbReference type="Gene3D" id="3.40.50.300">
    <property type="entry name" value="P-loop containing nucleotide triphosphate hydrolases"/>
    <property type="match status" value="1"/>
</dbReference>